<evidence type="ECO:0000256" key="2">
    <source>
        <dbReference type="ARBA" id="ARBA00022487"/>
    </source>
</evidence>
<evidence type="ECO:0000256" key="3">
    <source>
        <dbReference type="ARBA" id="ARBA00022723"/>
    </source>
</evidence>
<dbReference type="InterPro" id="IPR011118">
    <property type="entry name" value="Tannase/feruloyl_esterase"/>
</dbReference>
<comment type="caution">
    <text evidence="9">The sequence shown here is derived from an EMBL/GenBank/DDBJ whole genome shotgun (WGS) entry which is preliminary data.</text>
</comment>
<accession>A0ABS5AMX5</accession>
<dbReference type="Proteomes" id="UP001519363">
    <property type="component" value="Unassembled WGS sequence"/>
</dbReference>
<evidence type="ECO:0000256" key="4">
    <source>
        <dbReference type="ARBA" id="ARBA00022729"/>
    </source>
</evidence>
<evidence type="ECO:0008006" key="11">
    <source>
        <dbReference type="Google" id="ProtNLM"/>
    </source>
</evidence>
<evidence type="ECO:0000256" key="6">
    <source>
        <dbReference type="ARBA" id="ARBA00022837"/>
    </source>
</evidence>
<dbReference type="PANTHER" id="PTHR33938:SF8">
    <property type="entry name" value="CARBOXYLIC ESTER HYDROLASE"/>
    <property type="match status" value="1"/>
</dbReference>
<keyword evidence="4 8" id="KW-0732">Signal</keyword>
<comment type="similarity">
    <text evidence="1">Belongs to the tannase family.</text>
</comment>
<feature type="signal peptide" evidence="8">
    <location>
        <begin position="1"/>
        <end position="24"/>
    </location>
</feature>
<dbReference type="EMBL" id="JAGIOO010000001">
    <property type="protein sequence ID" value="MBP2477771.1"/>
    <property type="molecule type" value="Genomic_DNA"/>
</dbReference>
<dbReference type="InterPro" id="IPR029058">
    <property type="entry name" value="AB_hydrolase_fold"/>
</dbReference>
<proteinExistence type="inferred from homology"/>
<evidence type="ECO:0000313" key="10">
    <source>
        <dbReference type="Proteomes" id="UP001519363"/>
    </source>
</evidence>
<keyword evidence="6" id="KW-0106">Calcium</keyword>
<keyword evidence="5" id="KW-0378">Hydrolase</keyword>
<dbReference type="RefSeq" id="WP_209707475.1">
    <property type="nucleotide sequence ID" value="NZ_JAGIOO010000001.1"/>
</dbReference>
<organism evidence="9 10">
    <name type="scientific">Crossiella equi</name>
    <dbReference type="NCBI Taxonomy" id="130796"/>
    <lineage>
        <taxon>Bacteria</taxon>
        <taxon>Bacillati</taxon>
        <taxon>Actinomycetota</taxon>
        <taxon>Actinomycetes</taxon>
        <taxon>Pseudonocardiales</taxon>
        <taxon>Pseudonocardiaceae</taxon>
        <taxon>Crossiella</taxon>
    </lineage>
</organism>
<evidence type="ECO:0000256" key="8">
    <source>
        <dbReference type="SAM" id="SignalP"/>
    </source>
</evidence>
<evidence type="ECO:0000256" key="7">
    <source>
        <dbReference type="ARBA" id="ARBA00023157"/>
    </source>
</evidence>
<gene>
    <name evidence="9" type="ORF">JOF53_006643</name>
</gene>
<reference evidence="9 10" key="1">
    <citation type="submission" date="2021-03" db="EMBL/GenBank/DDBJ databases">
        <title>Sequencing the genomes of 1000 actinobacteria strains.</title>
        <authorList>
            <person name="Klenk H.-P."/>
        </authorList>
    </citation>
    <scope>NUCLEOTIDE SEQUENCE [LARGE SCALE GENOMIC DNA]</scope>
    <source>
        <strain evidence="9 10">DSM 44580</strain>
    </source>
</reference>
<dbReference type="PANTHER" id="PTHR33938">
    <property type="entry name" value="FERULOYL ESTERASE B-RELATED"/>
    <property type="match status" value="1"/>
</dbReference>
<evidence type="ECO:0000313" key="9">
    <source>
        <dbReference type="EMBL" id="MBP2477771.1"/>
    </source>
</evidence>
<keyword evidence="3" id="KW-0479">Metal-binding</keyword>
<sequence>MSRAVWGLAALLPLALLTPLPASAETTPGCAPVPVAAPAGAHLESVTAARQPGGTLDFPAQFGGPVTDVPAHCEVTVVLSHPGAGDRVTVRLALPETGWTGRFQALGGSAYLAGAFGPFGRPFAQAVKDGYAAGTTDAGVSPDPLDTSWGRKADGRLNTGLLTNFASRSAHELAVVGKAVTRAHYGRAADHSYWNGCSTGGRQGFAEAQRYPEDFDGILAAAPAVNWTEFGAGTWWPVVVMNQERTFPADCVFEEFRKAAVQACDGLDGLRDGIVNRPEHCGYDPRQLVGRTVDCGGKPVTVTAKDAEVVRKIWDGPRAEHGRALWAGLPKGADFSGLAHTEAGKAPGFAVAGGWLGTFVAPGTDLAKLTYREFAELFRQSERRFDQVIGTSEPDLSRFRAAGGKLLSWHGGYDQFVLHQGTSVAYREAVERRQPRVDEFYRLFLVPGAPHCAGGSAPAPVDPLGALVRWVEHGQAPDTLPAAAPDGSQRDLCRYPMVPRYTGHGDPKAAASFRCSYF</sequence>
<dbReference type="Pfam" id="PF07519">
    <property type="entry name" value="Tannase"/>
    <property type="match status" value="1"/>
</dbReference>
<evidence type="ECO:0000256" key="1">
    <source>
        <dbReference type="ARBA" id="ARBA00006249"/>
    </source>
</evidence>
<name>A0ABS5AMX5_9PSEU</name>
<dbReference type="SUPFAM" id="SSF53474">
    <property type="entry name" value="alpha/beta-Hydrolases"/>
    <property type="match status" value="1"/>
</dbReference>
<protein>
    <recommendedName>
        <fullName evidence="11">Tannase/feruloyl esterase family alpha/beta hydrolase</fullName>
    </recommendedName>
</protein>
<keyword evidence="10" id="KW-1185">Reference proteome</keyword>
<keyword evidence="2" id="KW-0719">Serine esterase</keyword>
<evidence type="ECO:0000256" key="5">
    <source>
        <dbReference type="ARBA" id="ARBA00022801"/>
    </source>
</evidence>
<keyword evidence="7" id="KW-1015">Disulfide bond</keyword>
<feature type="chain" id="PRO_5046389705" description="Tannase/feruloyl esterase family alpha/beta hydrolase" evidence="8">
    <location>
        <begin position="25"/>
        <end position="518"/>
    </location>
</feature>